<organism evidence="1 2">
    <name type="scientific">Niveispirillum lacus</name>
    <dbReference type="NCBI Taxonomy" id="1981099"/>
    <lineage>
        <taxon>Bacteria</taxon>
        <taxon>Pseudomonadati</taxon>
        <taxon>Pseudomonadota</taxon>
        <taxon>Alphaproteobacteria</taxon>
        <taxon>Rhodospirillales</taxon>
        <taxon>Azospirillaceae</taxon>
        <taxon>Niveispirillum</taxon>
    </lineage>
</organism>
<reference evidence="1 2" key="1">
    <citation type="submission" date="2017-07" db="EMBL/GenBank/DDBJ databases">
        <title>Niveispirillum cyanobacteriorum sp. nov., isolated from cyanobacterial aggregates in a eutrophic lake.</title>
        <authorList>
            <person name="Cai H."/>
        </authorList>
    </citation>
    <scope>NUCLEOTIDE SEQUENCE [LARGE SCALE GENOMIC DNA]</scope>
    <source>
        <strain evidence="2">TH1-14</strain>
    </source>
</reference>
<proteinExistence type="predicted"/>
<evidence type="ECO:0000313" key="1">
    <source>
        <dbReference type="EMBL" id="OYQ37614.1"/>
    </source>
</evidence>
<dbReference type="EMBL" id="NOXU01000012">
    <property type="protein sequence ID" value="OYQ37614.1"/>
    <property type="molecule type" value="Genomic_DNA"/>
</dbReference>
<accession>A0A255Z9P1</accession>
<name>A0A255Z9P1_9PROT</name>
<evidence type="ECO:0000313" key="2">
    <source>
        <dbReference type="Proteomes" id="UP000216998"/>
    </source>
</evidence>
<dbReference type="AlphaFoldDB" id="A0A255Z9P1"/>
<comment type="caution">
    <text evidence="1">The sequence shown here is derived from an EMBL/GenBank/DDBJ whole genome shotgun (WGS) entry which is preliminary data.</text>
</comment>
<gene>
    <name evidence="1" type="ORF">CHU95_00870</name>
</gene>
<sequence length="82" mass="8923">MPVLRQQLARQHGADATCPVSTAIFLRIVAEAALERLGQGVPMSAITPFWRVIAQRTTLSAKLSCGDDFISLQREMEAAVPD</sequence>
<keyword evidence="2" id="KW-1185">Reference proteome</keyword>
<protein>
    <submittedName>
        <fullName evidence="1">Uncharacterized protein</fullName>
    </submittedName>
</protein>
<dbReference type="Proteomes" id="UP000216998">
    <property type="component" value="Unassembled WGS sequence"/>
</dbReference>